<dbReference type="EMBL" id="RCMK01000006">
    <property type="protein sequence ID" value="KAG2955246.1"/>
    <property type="molecule type" value="Genomic_DNA"/>
</dbReference>
<name>A0A8T1EK71_9STRA</name>
<comment type="caution">
    <text evidence="1">The sequence shown here is derived from an EMBL/GenBank/DDBJ whole genome shotgun (WGS) entry which is preliminary data.</text>
</comment>
<protein>
    <submittedName>
        <fullName evidence="1">Uncharacterized protein</fullName>
    </submittedName>
</protein>
<proteinExistence type="predicted"/>
<evidence type="ECO:0000313" key="1">
    <source>
        <dbReference type="EMBL" id="KAG2955246.1"/>
    </source>
</evidence>
<evidence type="ECO:0000313" key="2">
    <source>
        <dbReference type="Proteomes" id="UP000736787"/>
    </source>
</evidence>
<organism evidence="1 2">
    <name type="scientific">Phytophthora cactorum</name>
    <dbReference type="NCBI Taxonomy" id="29920"/>
    <lineage>
        <taxon>Eukaryota</taxon>
        <taxon>Sar</taxon>
        <taxon>Stramenopiles</taxon>
        <taxon>Oomycota</taxon>
        <taxon>Peronosporomycetes</taxon>
        <taxon>Peronosporales</taxon>
        <taxon>Peronosporaceae</taxon>
        <taxon>Phytophthora</taxon>
    </lineage>
</organism>
<gene>
    <name evidence="1" type="ORF">PC117_g556</name>
</gene>
<dbReference type="AlphaFoldDB" id="A0A8T1EK71"/>
<accession>A0A8T1EK71</accession>
<dbReference type="Proteomes" id="UP000736787">
    <property type="component" value="Unassembled WGS sequence"/>
</dbReference>
<reference evidence="1" key="1">
    <citation type="submission" date="2018-10" db="EMBL/GenBank/DDBJ databases">
        <title>Effector identification in a new, highly contiguous assembly of the strawberry crown rot pathogen Phytophthora cactorum.</title>
        <authorList>
            <person name="Armitage A.D."/>
            <person name="Nellist C.F."/>
            <person name="Bates H."/>
            <person name="Vickerstaff R.J."/>
            <person name="Harrison R.J."/>
        </authorList>
    </citation>
    <scope>NUCLEOTIDE SEQUENCE</scope>
    <source>
        <strain evidence="1">4040</strain>
    </source>
</reference>
<sequence length="42" mass="4539">MSVGSLPCERLTVFGAQASNAIKVNLFGVALHRRLVVKKTVQ</sequence>